<comment type="caution">
    <text evidence="2">The sequence shown here is derived from an EMBL/GenBank/DDBJ whole genome shotgun (WGS) entry which is preliminary data.</text>
</comment>
<proteinExistence type="predicted"/>
<dbReference type="SUPFAM" id="SSF56349">
    <property type="entry name" value="DNA breaking-rejoining enzymes"/>
    <property type="match status" value="1"/>
</dbReference>
<dbReference type="InterPro" id="IPR013762">
    <property type="entry name" value="Integrase-like_cat_sf"/>
</dbReference>
<dbReference type="GO" id="GO:0003677">
    <property type="term" value="F:DNA binding"/>
    <property type="evidence" value="ECO:0007669"/>
    <property type="project" value="InterPro"/>
</dbReference>
<dbReference type="GO" id="GO:0015074">
    <property type="term" value="P:DNA integration"/>
    <property type="evidence" value="ECO:0007669"/>
    <property type="project" value="InterPro"/>
</dbReference>
<gene>
    <name evidence="2" type="ORF">AK812_SmicGene18348</name>
</gene>
<keyword evidence="3" id="KW-1185">Reference proteome</keyword>
<name>A0A1Q9DVF4_SYMMI</name>
<dbReference type="GO" id="GO:0006310">
    <property type="term" value="P:DNA recombination"/>
    <property type="evidence" value="ECO:0007669"/>
    <property type="project" value="UniProtKB-KW"/>
</dbReference>
<dbReference type="EMBL" id="LSRX01000373">
    <property type="protein sequence ID" value="OLP99121.1"/>
    <property type="molecule type" value="Genomic_DNA"/>
</dbReference>
<organism evidence="2 3">
    <name type="scientific">Symbiodinium microadriaticum</name>
    <name type="common">Dinoflagellate</name>
    <name type="synonym">Zooxanthella microadriatica</name>
    <dbReference type="NCBI Taxonomy" id="2951"/>
    <lineage>
        <taxon>Eukaryota</taxon>
        <taxon>Sar</taxon>
        <taxon>Alveolata</taxon>
        <taxon>Dinophyceae</taxon>
        <taxon>Suessiales</taxon>
        <taxon>Symbiodiniaceae</taxon>
        <taxon>Symbiodinium</taxon>
    </lineage>
</organism>
<dbReference type="Proteomes" id="UP000186817">
    <property type="component" value="Unassembled WGS sequence"/>
</dbReference>
<dbReference type="OrthoDB" id="443995at2759"/>
<dbReference type="AlphaFoldDB" id="A0A1Q9DVF4"/>
<accession>A0A1Q9DVF4</accession>
<sequence>MGDCGAVEYAQQAHFNVLASLGGSMRPTEFVAYRRVFPRSDCMEFLSIDDHMTAQVCSRSQLRTRAALRDTEIFAAADSSYPLVGLVPHPGKRRRQVTSGTFLGADIDGLEGLVSAPRHRVGVLMKITALISRRGCCSPSLLASVLGLWIHVLLFRRPAFAILGSVFVDARRVPAHKVIQLQRDSVNELACLCAVGPLLQADLRAVYPSKLYAMDASPTGAGLCCADLPEHVVKELWRHTEQKGFYTKLLDPASALLNTLDLSEDPGASFVENLRSGDSAPFSPEPLPLRVPRCGGGSFLCLFGDENNWAAAHARAGLRDFGLERPHLQPLTFEALGDRGVFSELCELALSGAVHDWHFDPPLASFSASSGLRSEACPAGLPGGPSEVFFHTTLARRLCFLLCLAVSAGSFVSVAHPAASLLFRLHCFRGLVAVGAVLTEVSACAFGSPSGLLTAFLHNKPWLHQLGCVAGRCTCPSAALHVPPVGSFTRASLDAFCSRCRPDVAALFGRDPSVGESVLSFCQRFLLPFASRVASGSALACTGVTSVMPASAFLTLVGLIDSRVLLGSAAKGRSASPALCRVLRSSVPYVLGSGLYPGGLHVYSSRNRADGPSRGHPPAPASKPWPVWLDNLVSGDFRRFDLVCASSAVPRLLGRWLRLLLLLAGDVERNPGPFYVGGPRGSLDMEGGFAPSTRHKMDKALSAFGVWLDATFGLSLAAVLSSAASASAALRAFGLYLYSSGQPRYLLVYAITGVQDSHPEFRSHLSSAWQVDRKWQQVEPGECRPVISQPILLAAVSLALCWGWCDWAAVTLVGFLCMLHPSEMIALVRADLVFPEDALSPDPVAYVHIRNPKTQRFARRQHSRLEDPLVLLLLEALYFSLPLSARLFRGSMHVYRRQWNCIMSRLGVPHRLSDRGATPGVLRGSGATFLYLETEDLPLVAWRGRWSKTKTVEFYLQEVAAQLLLQRLPHWARERIRLLSSFSRSLVLNVIQDCGYRQGN</sequence>
<keyword evidence="1" id="KW-0233">DNA recombination</keyword>
<protein>
    <submittedName>
        <fullName evidence="2">Uncharacterized protein</fullName>
    </submittedName>
</protein>
<evidence type="ECO:0000313" key="3">
    <source>
        <dbReference type="Proteomes" id="UP000186817"/>
    </source>
</evidence>
<evidence type="ECO:0000256" key="1">
    <source>
        <dbReference type="ARBA" id="ARBA00023172"/>
    </source>
</evidence>
<evidence type="ECO:0000313" key="2">
    <source>
        <dbReference type="EMBL" id="OLP99121.1"/>
    </source>
</evidence>
<dbReference type="InterPro" id="IPR011010">
    <property type="entry name" value="DNA_brk_join_enz"/>
</dbReference>
<reference evidence="2 3" key="1">
    <citation type="submission" date="2016-02" db="EMBL/GenBank/DDBJ databases">
        <title>Genome analysis of coral dinoflagellate symbionts highlights evolutionary adaptations to a symbiotic lifestyle.</title>
        <authorList>
            <person name="Aranda M."/>
            <person name="Li Y."/>
            <person name="Liew Y.J."/>
            <person name="Baumgarten S."/>
            <person name="Simakov O."/>
            <person name="Wilson M."/>
            <person name="Piel J."/>
            <person name="Ashoor H."/>
            <person name="Bougouffa S."/>
            <person name="Bajic V.B."/>
            <person name="Ryu T."/>
            <person name="Ravasi T."/>
            <person name="Bayer T."/>
            <person name="Micklem G."/>
            <person name="Kim H."/>
            <person name="Bhak J."/>
            <person name="Lajeunesse T.C."/>
            <person name="Voolstra C.R."/>
        </authorList>
    </citation>
    <scope>NUCLEOTIDE SEQUENCE [LARGE SCALE GENOMIC DNA]</scope>
    <source>
        <strain evidence="2 3">CCMP2467</strain>
    </source>
</reference>
<dbReference type="Gene3D" id="1.10.443.10">
    <property type="entry name" value="Intergrase catalytic core"/>
    <property type="match status" value="1"/>
</dbReference>